<accession>T1IU04</accession>
<dbReference type="eggNOG" id="KOG1023">
    <property type="taxonomic scope" value="Eukaryota"/>
</dbReference>
<dbReference type="SUPFAM" id="SSF56112">
    <property type="entry name" value="Protein kinase-like (PK-like)"/>
    <property type="match status" value="1"/>
</dbReference>
<dbReference type="Proteomes" id="UP000014500">
    <property type="component" value="Unassembled WGS sequence"/>
</dbReference>
<sequence length="189" mass="22088">MKNEDMHLDSMFKASLVADLLKGMTYIHDSEIISHGNLNPRNCLVDSRWVLQISDYGLHEFKGTHENRLSTTNIYQRKFLWRAPELLRNPSPPARGSQKGDVYSFGFILHELIGKNGPWGNIPLSHKEILDRVIDPSQYNMKRFRPSTQDLNCPDYIVWCMQDCWNEDPDERPDFRLVRVKLKEMQVGL</sequence>
<keyword evidence="5" id="KW-0141">cGMP biosynthesis</keyword>
<dbReference type="GO" id="GO:0001653">
    <property type="term" value="F:peptide receptor activity"/>
    <property type="evidence" value="ECO:0007669"/>
    <property type="project" value="TreeGrafter"/>
</dbReference>
<evidence type="ECO:0000256" key="4">
    <source>
        <dbReference type="ARBA" id="ARBA00023239"/>
    </source>
</evidence>
<organism evidence="7 8">
    <name type="scientific">Strigamia maritima</name>
    <name type="common">European centipede</name>
    <name type="synonym">Geophilus maritimus</name>
    <dbReference type="NCBI Taxonomy" id="126957"/>
    <lineage>
        <taxon>Eukaryota</taxon>
        <taxon>Metazoa</taxon>
        <taxon>Ecdysozoa</taxon>
        <taxon>Arthropoda</taxon>
        <taxon>Myriapoda</taxon>
        <taxon>Chilopoda</taxon>
        <taxon>Pleurostigmophora</taxon>
        <taxon>Geophilomorpha</taxon>
        <taxon>Linotaeniidae</taxon>
        <taxon>Strigamia</taxon>
    </lineage>
</organism>
<evidence type="ECO:0000256" key="3">
    <source>
        <dbReference type="ARBA" id="ARBA00022741"/>
    </source>
</evidence>
<name>T1IU04_STRMM</name>
<reference evidence="8" key="1">
    <citation type="submission" date="2011-05" db="EMBL/GenBank/DDBJ databases">
        <authorList>
            <person name="Richards S.R."/>
            <person name="Qu J."/>
            <person name="Jiang H."/>
            <person name="Jhangiani S.N."/>
            <person name="Agravi P."/>
            <person name="Goodspeed R."/>
            <person name="Gross S."/>
            <person name="Mandapat C."/>
            <person name="Jackson L."/>
            <person name="Mathew T."/>
            <person name="Pu L."/>
            <person name="Thornton R."/>
            <person name="Saada N."/>
            <person name="Wilczek-Boney K.B."/>
            <person name="Lee S."/>
            <person name="Kovar C."/>
            <person name="Wu Y."/>
            <person name="Scherer S.E."/>
            <person name="Worley K.C."/>
            <person name="Muzny D.M."/>
            <person name="Gibbs R."/>
        </authorList>
    </citation>
    <scope>NUCLEOTIDE SEQUENCE</scope>
    <source>
        <strain evidence="8">Brora</strain>
    </source>
</reference>
<keyword evidence="8" id="KW-1185">Reference proteome</keyword>
<dbReference type="PANTHER" id="PTHR11920">
    <property type="entry name" value="GUANYLYL CYCLASE"/>
    <property type="match status" value="1"/>
</dbReference>
<dbReference type="EC" id="4.6.1.2" evidence="2"/>
<dbReference type="OMA" id="FKGTHEN"/>
<dbReference type="PhylomeDB" id="T1IU04"/>
<dbReference type="GO" id="GO:0004383">
    <property type="term" value="F:guanylate cyclase activity"/>
    <property type="evidence" value="ECO:0007669"/>
    <property type="project" value="UniProtKB-EC"/>
</dbReference>
<dbReference type="STRING" id="126957.T1IU04"/>
<evidence type="ECO:0000313" key="7">
    <source>
        <dbReference type="EnsemblMetazoa" id="SMAR004617-PA"/>
    </source>
</evidence>
<dbReference type="EMBL" id="JH431511">
    <property type="status" value="NOT_ANNOTATED_CDS"/>
    <property type="molecule type" value="Genomic_DNA"/>
</dbReference>
<dbReference type="EnsemblMetazoa" id="SMAR004617-RA">
    <property type="protein sequence ID" value="SMAR004617-PA"/>
    <property type="gene ID" value="SMAR004617"/>
</dbReference>
<evidence type="ECO:0000259" key="6">
    <source>
        <dbReference type="PROSITE" id="PS50011"/>
    </source>
</evidence>
<proteinExistence type="predicted"/>
<evidence type="ECO:0000313" key="8">
    <source>
        <dbReference type="Proteomes" id="UP000014500"/>
    </source>
</evidence>
<dbReference type="GO" id="GO:0004713">
    <property type="term" value="F:protein tyrosine kinase activity"/>
    <property type="evidence" value="ECO:0007669"/>
    <property type="project" value="InterPro"/>
</dbReference>
<keyword evidence="3" id="KW-0547">Nucleotide-binding</keyword>
<feature type="domain" description="Protein kinase" evidence="6">
    <location>
        <begin position="1"/>
        <end position="189"/>
    </location>
</feature>
<dbReference type="GO" id="GO:0005886">
    <property type="term" value="C:plasma membrane"/>
    <property type="evidence" value="ECO:0007669"/>
    <property type="project" value="TreeGrafter"/>
</dbReference>
<dbReference type="HOGENOM" id="CLU_000288_7_35_1"/>
<dbReference type="GO" id="GO:0007168">
    <property type="term" value="P:receptor guanylyl cyclase signaling pathway"/>
    <property type="evidence" value="ECO:0007669"/>
    <property type="project" value="TreeGrafter"/>
</dbReference>
<dbReference type="GO" id="GO:0005524">
    <property type="term" value="F:ATP binding"/>
    <property type="evidence" value="ECO:0007669"/>
    <property type="project" value="InterPro"/>
</dbReference>
<dbReference type="PROSITE" id="PS50011">
    <property type="entry name" value="PROTEIN_KINASE_DOM"/>
    <property type="match status" value="1"/>
</dbReference>
<dbReference type="Gene3D" id="1.10.510.10">
    <property type="entry name" value="Transferase(Phosphotransferase) domain 1"/>
    <property type="match status" value="1"/>
</dbReference>
<reference evidence="7" key="2">
    <citation type="submission" date="2015-02" db="UniProtKB">
        <authorList>
            <consortium name="EnsemblMetazoa"/>
        </authorList>
    </citation>
    <scope>IDENTIFICATION</scope>
</reference>
<dbReference type="InterPro" id="IPR011009">
    <property type="entry name" value="Kinase-like_dom_sf"/>
</dbReference>
<dbReference type="Pfam" id="PF07714">
    <property type="entry name" value="PK_Tyr_Ser-Thr"/>
    <property type="match status" value="1"/>
</dbReference>
<dbReference type="InterPro" id="IPR001245">
    <property type="entry name" value="Ser-Thr/Tyr_kinase_cat_dom"/>
</dbReference>
<dbReference type="InterPro" id="IPR020635">
    <property type="entry name" value="Tyr_kinase_cat_dom"/>
</dbReference>
<dbReference type="AlphaFoldDB" id="T1IU04"/>
<comment type="catalytic activity">
    <reaction evidence="1">
        <text>GTP = 3',5'-cyclic GMP + diphosphate</text>
        <dbReference type="Rhea" id="RHEA:13665"/>
        <dbReference type="ChEBI" id="CHEBI:33019"/>
        <dbReference type="ChEBI" id="CHEBI:37565"/>
        <dbReference type="ChEBI" id="CHEBI:57746"/>
        <dbReference type="EC" id="4.6.1.2"/>
    </reaction>
</comment>
<evidence type="ECO:0000256" key="1">
    <source>
        <dbReference type="ARBA" id="ARBA00001436"/>
    </source>
</evidence>
<protein>
    <recommendedName>
        <fullName evidence="2">guanylate cyclase</fullName>
        <ecNumber evidence="2">4.6.1.2</ecNumber>
    </recommendedName>
</protein>
<keyword evidence="4" id="KW-0456">Lyase</keyword>
<dbReference type="InterPro" id="IPR050401">
    <property type="entry name" value="Cyclic_nucleotide_synthase"/>
</dbReference>
<dbReference type="PANTHER" id="PTHR11920:SF501">
    <property type="entry name" value="GUANYLATE CYCLASE 32E"/>
    <property type="match status" value="1"/>
</dbReference>
<dbReference type="SMART" id="SM00219">
    <property type="entry name" value="TyrKc"/>
    <property type="match status" value="1"/>
</dbReference>
<dbReference type="InterPro" id="IPR000719">
    <property type="entry name" value="Prot_kinase_dom"/>
</dbReference>
<evidence type="ECO:0000256" key="2">
    <source>
        <dbReference type="ARBA" id="ARBA00012202"/>
    </source>
</evidence>
<dbReference type="GO" id="GO:0004016">
    <property type="term" value="F:adenylate cyclase activity"/>
    <property type="evidence" value="ECO:0007669"/>
    <property type="project" value="TreeGrafter"/>
</dbReference>
<evidence type="ECO:0000256" key="5">
    <source>
        <dbReference type="ARBA" id="ARBA00023293"/>
    </source>
</evidence>